<protein>
    <submittedName>
        <fullName evidence="1">Ethylene receptor</fullName>
    </submittedName>
</protein>
<dbReference type="Proteomes" id="UP001164539">
    <property type="component" value="Chromosome 1"/>
</dbReference>
<evidence type="ECO:0000313" key="1">
    <source>
        <dbReference type="EMBL" id="KAJ4727731.1"/>
    </source>
</evidence>
<proteinExistence type="predicted"/>
<accession>A0ACC1YVE5</accession>
<dbReference type="EMBL" id="CM051394">
    <property type="protein sequence ID" value="KAJ4727731.1"/>
    <property type="molecule type" value="Genomic_DNA"/>
</dbReference>
<sequence length="635" mass="71003">MESCDCIDTQWPPDELLVRYQYISDILIALAYFSIPLELIYFVQKSAFFPYRWVLMQFGAFIILCGATHFINLWTFTMHSKAVAVVMTIAKMACAFVSCVTALMLVHIIPDLLSVKTRELFLKNRAEELDREMGLILTQEETGRHVRMLTHEIRSTLDRHTILKTTLVELGRTLGLEECALWMPSRSGINLELSHTLNNQVLVGSSVPINLPIVNEVFSSAQAMRLPYNCPLARIRSLVGRYAPPDIVAVRVPLLHLSNFQINDWPDFSAKSYAVMVLILPTDGGRKWRDHELELVEVVADQVAVALSHAAILEESMRARNQLMEQNVALDLARREAEKAIHARNDFRAVMNHEMRTLMHAIIALSSLLLETELTPEQRVMIETVLKSSNLLTTLVDDVLDLSRLEDGSLELENGPFNLHVVLREVIKLIKPIASVKKLSLTLIMAPELPTYAVGDEKRLMQTILNVVGNAVKFTKEGYVSIIASVAKPESSRDWRPPEFYPVSSDGHFYLRVQVNDSGCGIPPQDIPLLFTKFVQSRSGSSRNSGGAGLGLAICRRFVNLMGGHIWIESEGLEKGSTATFIVKLGICNNPFNSSKPQVAPKGRASGSADLSMHKPVFRDNDVVASSKSRYQRSL</sequence>
<evidence type="ECO:0000313" key="2">
    <source>
        <dbReference type="Proteomes" id="UP001164539"/>
    </source>
</evidence>
<keyword evidence="2" id="KW-1185">Reference proteome</keyword>
<name>A0ACC1YVE5_MELAZ</name>
<gene>
    <name evidence="1" type="ORF">OWV82_000783</name>
</gene>
<reference evidence="1 2" key="1">
    <citation type="journal article" date="2023" name="Science">
        <title>Complex scaffold remodeling in plant triterpene biosynthesis.</title>
        <authorList>
            <person name="De La Pena R."/>
            <person name="Hodgson H."/>
            <person name="Liu J.C."/>
            <person name="Stephenson M.J."/>
            <person name="Martin A.C."/>
            <person name="Owen C."/>
            <person name="Harkess A."/>
            <person name="Leebens-Mack J."/>
            <person name="Jimenez L.E."/>
            <person name="Osbourn A."/>
            <person name="Sattely E.S."/>
        </authorList>
    </citation>
    <scope>NUCLEOTIDE SEQUENCE [LARGE SCALE GENOMIC DNA]</scope>
    <source>
        <strain evidence="2">cv. JPN11</strain>
        <tissue evidence="1">Leaf</tissue>
    </source>
</reference>
<organism evidence="1 2">
    <name type="scientific">Melia azedarach</name>
    <name type="common">Chinaberry tree</name>
    <dbReference type="NCBI Taxonomy" id="155640"/>
    <lineage>
        <taxon>Eukaryota</taxon>
        <taxon>Viridiplantae</taxon>
        <taxon>Streptophyta</taxon>
        <taxon>Embryophyta</taxon>
        <taxon>Tracheophyta</taxon>
        <taxon>Spermatophyta</taxon>
        <taxon>Magnoliopsida</taxon>
        <taxon>eudicotyledons</taxon>
        <taxon>Gunneridae</taxon>
        <taxon>Pentapetalae</taxon>
        <taxon>rosids</taxon>
        <taxon>malvids</taxon>
        <taxon>Sapindales</taxon>
        <taxon>Meliaceae</taxon>
        <taxon>Melia</taxon>
    </lineage>
</organism>
<comment type="caution">
    <text evidence="1">The sequence shown here is derived from an EMBL/GenBank/DDBJ whole genome shotgun (WGS) entry which is preliminary data.</text>
</comment>
<keyword evidence="1" id="KW-0675">Receptor</keyword>